<evidence type="ECO:0000256" key="5">
    <source>
        <dbReference type="SAM" id="MobiDB-lite"/>
    </source>
</evidence>
<dbReference type="GO" id="GO:0033754">
    <property type="term" value="F:indoleamine 2,3-dioxygenase activity"/>
    <property type="evidence" value="ECO:0007669"/>
    <property type="project" value="TreeGrafter"/>
</dbReference>
<dbReference type="InParanoid" id="A0A4Q1BUW7"/>
<dbReference type="Proteomes" id="UP000289152">
    <property type="component" value="Unassembled WGS sequence"/>
</dbReference>
<keyword evidence="4" id="KW-0349">Heme</keyword>
<evidence type="ECO:0000256" key="3">
    <source>
        <dbReference type="ARBA" id="ARBA00023004"/>
    </source>
</evidence>
<keyword evidence="3 4" id="KW-0408">Iron</keyword>
<evidence type="ECO:0000313" key="6">
    <source>
        <dbReference type="EMBL" id="RXK41929.1"/>
    </source>
</evidence>
<feature type="binding site" description="proximal binding residue" evidence="4">
    <location>
        <position position="480"/>
    </location>
    <ligand>
        <name>heme b</name>
        <dbReference type="ChEBI" id="CHEBI:60344"/>
    </ligand>
    <ligandPart>
        <name>Fe</name>
        <dbReference type="ChEBI" id="CHEBI:18248"/>
    </ligandPart>
</feature>
<feature type="region of interest" description="Disordered" evidence="5">
    <location>
        <begin position="1"/>
        <end position="49"/>
    </location>
</feature>
<dbReference type="SUPFAM" id="SSF140959">
    <property type="entry name" value="Indolic compounds 2,3-dioxygenase-like"/>
    <property type="match status" value="1"/>
</dbReference>
<comment type="caution">
    <text evidence="6">The sequence shown here is derived from an EMBL/GenBank/DDBJ whole genome shotgun (WGS) entry which is preliminary data.</text>
</comment>
<evidence type="ECO:0008006" key="8">
    <source>
        <dbReference type="Google" id="ProtNLM"/>
    </source>
</evidence>
<dbReference type="PANTHER" id="PTHR28657">
    <property type="entry name" value="INDOLEAMINE 2,3-DIOXYGENASE"/>
    <property type="match status" value="1"/>
</dbReference>
<dbReference type="AlphaFoldDB" id="A0A4Q1BUW7"/>
<dbReference type="Gene3D" id="1.20.58.480">
    <property type="match status" value="1"/>
</dbReference>
<evidence type="ECO:0000313" key="7">
    <source>
        <dbReference type="Proteomes" id="UP000289152"/>
    </source>
</evidence>
<dbReference type="GO" id="GO:0019441">
    <property type="term" value="P:L-tryptophan catabolic process to kynurenine"/>
    <property type="evidence" value="ECO:0007669"/>
    <property type="project" value="InterPro"/>
</dbReference>
<dbReference type="InterPro" id="IPR037217">
    <property type="entry name" value="Trp/Indoleamine_2_3_dOase-like"/>
</dbReference>
<keyword evidence="7" id="KW-1185">Reference proteome</keyword>
<dbReference type="GO" id="GO:0034354">
    <property type="term" value="P:'de novo' NAD+ biosynthetic process from L-tryptophan"/>
    <property type="evidence" value="ECO:0007669"/>
    <property type="project" value="TreeGrafter"/>
</dbReference>
<gene>
    <name evidence="6" type="ORF">M231_00650</name>
</gene>
<dbReference type="Pfam" id="PF01231">
    <property type="entry name" value="IDO"/>
    <property type="match status" value="1"/>
</dbReference>
<dbReference type="GO" id="GO:0005737">
    <property type="term" value="C:cytoplasm"/>
    <property type="evidence" value="ECO:0007669"/>
    <property type="project" value="TreeGrafter"/>
</dbReference>
<keyword evidence="2 4" id="KW-0479">Metal-binding</keyword>
<feature type="compositionally biased region" description="Polar residues" evidence="5">
    <location>
        <begin position="30"/>
        <end position="49"/>
    </location>
</feature>
<dbReference type="OrthoDB" id="540174at2759"/>
<feature type="compositionally biased region" description="Polar residues" evidence="5">
    <location>
        <begin position="386"/>
        <end position="396"/>
    </location>
</feature>
<feature type="compositionally biased region" description="Pro residues" evidence="5">
    <location>
        <begin position="1"/>
        <end position="10"/>
    </location>
</feature>
<name>A0A4Q1BUW7_TREME</name>
<sequence>MLPQRSPSPIPTHRISLPPGHFLSLPPSYADQTPSYPSGIPSTSAHTSQGLAPNVASLASADFEVDVRTGFLPAERNVDRLPVEWDLWEEALRAARGEDVGDGLRLGGGREREALWRKGIESMPILSTTNLRISLPLLRRAHVVLAFLLHFYVHTFPSPTPRQTPLPIPASISNPLLTVSSLLGLPPILTYADTVLYNFHSLDPSLPPALPSNPPKTALASFTNTRSEEQFYIISALCEIAGAEALRLMRQSLDELFLADELALRRLTVYLRKLARQIDRIADVTSSMIGEIVPEEFYHLIRPWFRGGDADGPDSQGWLFGSSDQDLITWEAENKAGRGKKGKLFSGPSAGQSSLIHAIDIFLTVDHRQRSSPRGPQPDVQHTDEISTSSTETNGDSPAAMRITLDHTPISDAKSQPTEATFVERMLQYMPLQHRTFLLHLSTNPTPLRSVVVAHAESHPQLADAYDTALEALKGFRERHMRVVSVFIVQQARRTPSERVRRLLGQMDSISEYDPSSVIDNKLNVSQELVRGEIKEDGELRGTGGTALFKFLKMCRDDTTRAMVSRSAGKLYDLEKGE</sequence>
<feature type="region of interest" description="Disordered" evidence="5">
    <location>
        <begin position="367"/>
        <end position="399"/>
    </location>
</feature>
<dbReference type="GO" id="GO:0020037">
    <property type="term" value="F:heme binding"/>
    <property type="evidence" value="ECO:0007669"/>
    <property type="project" value="InterPro"/>
</dbReference>
<comment type="similarity">
    <text evidence="1">Belongs to the indoleamine 2,3-dioxygenase family.</text>
</comment>
<dbReference type="InterPro" id="IPR000898">
    <property type="entry name" value="Indolamine_dOase"/>
</dbReference>
<dbReference type="EMBL" id="SDIL01000004">
    <property type="protein sequence ID" value="RXK41929.1"/>
    <property type="molecule type" value="Genomic_DNA"/>
</dbReference>
<protein>
    <recommendedName>
        <fullName evidence="8">Tryptophan 2,3-dioxygenase</fullName>
    </recommendedName>
</protein>
<evidence type="ECO:0000256" key="4">
    <source>
        <dbReference type="PIRSR" id="PIRSR600898-1"/>
    </source>
</evidence>
<organism evidence="6 7">
    <name type="scientific">Tremella mesenterica</name>
    <name type="common">Jelly fungus</name>
    <dbReference type="NCBI Taxonomy" id="5217"/>
    <lineage>
        <taxon>Eukaryota</taxon>
        <taxon>Fungi</taxon>
        <taxon>Dikarya</taxon>
        <taxon>Basidiomycota</taxon>
        <taxon>Agaricomycotina</taxon>
        <taxon>Tremellomycetes</taxon>
        <taxon>Tremellales</taxon>
        <taxon>Tremellaceae</taxon>
        <taxon>Tremella</taxon>
    </lineage>
</organism>
<proteinExistence type="inferred from homology"/>
<evidence type="ECO:0000256" key="1">
    <source>
        <dbReference type="ARBA" id="ARBA00007119"/>
    </source>
</evidence>
<dbReference type="VEuPathDB" id="FungiDB:TREMEDRAFT_73719"/>
<dbReference type="PANTHER" id="PTHR28657:SF5">
    <property type="entry name" value="INDOLEAMINE 2,3-DIOXYGENASE"/>
    <property type="match status" value="1"/>
</dbReference>
<reference evidence="6 7" key="1">
    <citation type="submission" date="2016-06" db="EMBL/GenBank/DDBJ databases">
        <title>Evolution of pathogenesis and genome organization in the Tremellales.</title>
        <authorList>
            <person name="Cuomo C."/>
            <person name="Litvintseva A."/>
            <person name="Heitman J."/>
            <person name="Chen Y."/>
            <person name="Sun S."/>
            <person name="Springer D."/>
            <person name="Dromer F."/>
            <person name="Young S."/>
            <person name="Zeng Q."/>
            <person name="Chapman S."/>
            <person name="Gujja S."/>
            <person name="Saif S."/>
            <person name="Birren B."/>
        </authorList>
    </citation>
    <scope>NUCLEOTIDE SEQUENCE [LARGE SCALE GENOMIC DNA]</scope>
    <source>
        <strain evidence="6 7">ATCC 28783</strain>
    </source>
</reference>
<dbReference type="GO" id="GO:0046872">
    <property type="term" value="F:metal ion binding"/>
    <property type="evidence" value="ECO:0007669"/>
    <property type="project" value="UniProtKB-KW"/>
</dbReference>
<evidence type="ECO:0000256" key="2">
    <source>
        <dbReference type="ARBA" id="ARBA00022723"/>
    </source>
</evidence>
<accession>A0A4Q1BUW7</accession>
<dbReference type="STRING" id="5217.A0A4Q1BUW7"/>